<accession>A0ACC2URL3</accession>
<proteinExistence type="predicted"/>
<dbReference type="EMBL" id="QTSX02000033">
    <property type="protein sequence ID" value="KAJ9089693.1"/>
    <property type="molecule type" value="Genomic_DNA"/>
</dbReference>
<protein>
    <submittedName>
        <fullName evidence="1">Uncharacterized protein</fullName>
    </submittedName>
</protein>
<name>A0ACC2URL3_9FUNG</name>
<keyword evidence="2" id="KW-1185">Reference proteome</keyword>
<comment type="caution">
    <text evidence="1">The sequence shown here is derived from an EMBL/GenBank/DDBJ whole genome shotgun (WGS) entry which is preliminary data.</text>
</comment>
<evidence type="ECO:0000313" key="2">
    <source>
        <dbReference type="Proteomes" id="UP001165960"/>
    </source>
</evidence>
<evidence type="ECO:0000313" key="1">
    <source>
        <dbReference type="EMBL" id="KAJ9089693.1"/>
    </source>
</evidence>
<reference evidence="1" key="1">
    <citation type="submission" date="2022-04" db="EMBL/GenBank/DDBJ databases">
        <title>Genome of the entomopathogenic fungus Entomophthora muscae.</title>
        <authorList>
            <person name="Elya C."/>
            <person name="Lovett B.R."/>
            <person name="Lee E."/>
            <person name="Macias A.M."/>
            <person name="Hajek A.E."/>
            <person name="De Bivort B.L."/>
            <person name="Kasson M.T."/>
            <person name="De Fine Licht H.H."/>
            <person name="Stajich J.E."/>
        </authorList>
    </citation>
    <scope>NUCLEOTIDE SEQUENCE</scope>
    <source>
        <strain evidence="1">Berkeley</strain>
    </source>
</reference>
<sequence length="115" mass="12610">MTNTNCCFSTTFKVYLQAVTAGNASLYLSLAAATYHFMWYPPESCQPGQPGYNGCCLEHYCSLACQLCVPLTMREGAKLTNFGSHPGETNHQDVTQWSTGISALRGDQREDTGEN</sequence>
<organism evidence="1 2">
    <name type="scientific">Entomophthora muscae</name>
    <dbReference type="NCBI Taxonomy" id="34485"/>
    <lineage>
        <taxon>Eukaryota</taxon>
        <taxon>Fungi</taxon>
        <taxon>Fungi incertae sedis</taxon>
        <taxon>Zoopagomycota</taxon>
        <taxon>Entomophthoromycotina</taxon>
        <taxon>Entomophthoromycetes</taxon>
        <taxon>Entomophthorales</taxon>
        <taxon>Entomophthoraceae</taxon>
        <taxon>Entomophthora</taxon>
    </lineage>
</organism>
<gene>
    <name evidence="1" type="ORF">DSO57_1010190</name>
</gene>
<dbReference type="Proteomes" id="UP001165960">
    <property type="component" value="Unassembled WGS sequence"/>
</dbReference>